<proteinExistence type="predicted"/>
<dbReference type="InterPro" id="IPR020040">
    <property type="entry name" value="Ribosomal_uL6_a/b-dom"/>
</dbReference>
<reference evidence="4" key="1">
    <citation type="submission" date="2018-05" db="EMBL/GenBank/DDBJ databases">
        <authorList>
            <person name="Lanie J.A."/>
            <person name="Ng W.-L."/>
            <person name="Kazmierczak K.M."/>
            <person name="Andrzejewski T.M."/>
            <person name="Davidsen T.M."/>
            <person name="Wayne K.J."/>
            <person name="Tettelin H."/>
            <person name="Glass J.I."/>
            <person name="Rusch D."/>
            <person name="Podicherti R."/>
            <person name="Tsui H.-C.T."/>
            <person name="Winkler M.E."/>
        </authorList>
    </citation>
    <scope>NUCLEOTIDE SEQUENCE</scope>
</reference>
<keyword evidence="2" id="KW-0687">Ribonucleoprotein</keyword>
<feature type="domain" description="Large ribosomal subunit protein uL6 alpha-beta" evidence="3">
    <location>
        <begin position="91"/>
        <end position="164"/>
    </location>
</feature>
<dbReference type="SUPFAM" id="SSF56053">
    <property type="entry name" value="Ribosomal protein L6"/>
    <property type="match status" value="2"/>
</dbReference>
<gene>
    <name evidence="4" type="ORF">METZ01_LOCUS55459</name>
</gene>
<dbReference type="InterPro" id="IPR000702">
    <property type="entry name" value="Ribosomal_uL6-like"/>
</dbReference>
<dbReference type="GO" id="GO:0003735">
    <property type="term" value="F:structural constituent of ribosome"/>
    <property type="evidence" value="ECO:0007669"/>
    <property type="project" value="InterPro"/>
</dbReference>
<feature type="domain" description="Large ribosomal subunit protein uL6 alpha-beta" evidence="3">
    <location>
        <begin position="12"/>
        <end position="80"/>
    </location>
</feature>
<dbReference type="InterPro" id="IPR036789">
    <property type="entry name" value="Ribosomal_uL6-like_a/b-dom_sf"/>
</dbReference>
<accession>A0A381SEW2</accession>
<dbReference type="PANTHER" id="PTHR11655:SF14">
    <property type="entry name" value="LARGE RIBOSOMAL SUBUNIT PROTEIN UL6M"/>
    <property type="match status" value="1"/>
</dbReference>
<dbReference type="AlphaFoldDB" id="A0A381SEW2"/>
<organism evidence="4">
    <name type="scientific">marine metagenome</name>
    <dbReference type="NCBI Taxonomy" id="408172"/>
    <lineage>
        <taxon>unclassified sequences</taxon>
        <taxon>metagenomes</taxon>
        <taxon>ecological metagenomes</taxon>
    </lineage>
</organism>
<evidence type="ECO:0000256" key="2">
    <source>
        <dbReference type="ARBA" id="ARBA00023274"/>
    </source>
</evidence>
<dbReference type="PIRSF" id="PIRSF002162">
    <property type="entry name" value="Ribosomal_L6"/>
    <property type="match status" value="1"/>
</dbReference>
<dbReference type="GO" id="GO:0002181">
    <property type="term" value="P:cytoplasmic translation"/>
    <property type="evidence" value="ECO:0007669"/>
    <property type="project" value="TreeGrafter"/>
</dbReference>
<evidence type="ECO:0000259" key="3">
    <source>
        <dbReference type="Pfam" id="PF00347"/>
    </source>
</evidence>
<evidence type="ECO:0000313" key="4">
    <source>
        <dbReference type="EMBL" id="SVA02605.1"/>
    </source>
</evidence>
<name>A0A381SEW2_9ZZZZ</name>
<dbReference type="Gene3D" id="3.90.930.12">
    <property type="entry name" value="Ribosomal protein L6, alpha-beta domain"/>
    <property type="match status" value="2"/>
</dbReference>
<sequence length="177" mass="19835">MSRIAKNSIKLPQDTTCSFDNNILLVQGKLGEATLPISELFTIKQKDNEILVLPKDEKDKTNPLWGTTSAHVKNTLSGVCNGYSKTLVLSGTGYRASVVDSKLKLQLGFSHDINYEIPKEVKIECPKQNIIKITSIHKEILGAVAAKIRSYRKPEPFKGKGIKYENEFIFRKEGKKK</sequence>
<dbReference type="Pfam" id="PF00347">
    <property type="entry name" value="Ribosomal_L6"/>
    <property type="match status" value="2"/>
</dbReference>
<dbReference type="NCBIfam" id="TIGR03654">
    <property type="entry name" value="L6_bact"/>
    <property type="match status" value="1"/>
</dbReference>
<dbReference type="PANTHER" id="PTHR11655">
    <property type="entry name" value="60S/50S RIBOSOMAL PROTEIN L6/L9"/>
    <property type="match status" value="1"/>
</dbReference>
<dbReference type="InterPro" id="IPR019906">
    <property type="entry name" value="Ribosomal_uL6_bac-type"/>
</dbReference>
<dbReference type="PRINTS" id="PR00059">
    <property type="entry name" value="RIBOSOMALL6"/>
</dbReference>
<dbReference type="EMBL" id="UINC01003022">
    <property type="protein sequence ID" value="SVA02605.1"/>
    <property type="molecule type" value="Genomic_DNA"/>
</dbReference>
<protein>
    <recommendedName>
        <fullName evidence="3">Large ribosomal subunit protein uL6 alpha-beta domain-containing protein</fullName>
    </recommendedName>
</protein>
<keyword evidence="1" id="KW-0689">Ribosomal protein</keyword>
<dbReference type="GO" id="GO:0022625">
    <property type="term" value="C:cytosolic large ribosomal subunit"/>
    <property type="evidence" value="ECO:0007669"/>
    <property type="project" value="TreeGrafter"/>
</dbReference>
<evidence type="ECO:0000256" key="1">
    <source>
        <dbReference type="ARBA" id="ARBA00022980"/>
    </source>
</evidence>
<dbReference type="GO" id="GO:0019843">
    <property type="term" value="F:rRNA binding"/>
    <property type="evidence" value="ECO:0007669"/>
    <property type="project" value="InterPro"/>
</dbReference>